<dbReference type="InterPro" id="IPR027623">
    <property type="entry name" value="AmmeMemoSam_A"/>
</dbReference>
<dbReference type="InterPro" id="IPR036071">
    <property type="entry name" value="AMMECR1_dom_sf"/>
</dbReference>
<dbReference type="RefSeq" id="WP_132873959.1">
    <property type="nucleotide sequence ID" value="NZ_SMGG01000005.1"/>
</dbReference>
<sequence length="188" mass="21269">MSSKLSREAKMFLLKAARNSIKSRLFDTLPDIGKIPAELNFKSGCFVTLHLRKRLWGCIGNFREDINIVDNVMDMACQAAFSDPRFGPVSRDEFMMCDVEISVLSPMLPANAEEITVGRDGLYIIRGANGGVLLPQVAKEHYWDRETFLEQTCVKAGLPKDAYKDKETAIFRFEATVFGEDDLYRSEE</sequence>
<organism evidence="2 3">
    <name type="scientific">Seleniivibrio woodruffii</name>
    <dbReference type="NCBI Taxonomy" id="1078050"/>
    <lineage>
        <taxon>Bacteria</taxon>
        <taxon>Pseudomonadati</taxon>
        <taxon>Deferribacterota</taxon>
        <taxon>Deferribacteres</taxon>
        <taxon>Deferribacterales</taxon>
        <taxon>Geovibrionaceae</taxon>
        <taxon>Seleniivibrio</taxon>
    </lineage>
</organism>
<dbReference type="Proteomes" id="UP000294614">
    <property type="component" value="Unassembled WGS sequence"/>
</dbReference>
<comment type="caution">
    <text evidence="2">The sequence shown here is derived from an EMBL/GenBank/DDBJ whole genome shotgun (WGS) entry which is preliminary data.</text>
</comment>
<dbReference type="AlphaFoldDB" id="A0A4R1K715"/>
<evidence type="ECO:0000313" key="3">
    <source>
        <dbReference type="Proteomes" id="UP000294614"/>
    </source>
</evidence>
<dbReference type="InterPro" id="IPR002733">
    <property type="entry name" value="AMMECR1_domain"/>
</dbReference>
<reference evidence="2 3" key="1">
    <citation type="submission" date="2019-03" db="EMBL/GenBank/DDBJ databases">
        <title>Genomic Encyclopedia of Type Strains, Phase IV (KMG-IV): sequencing the most valuable type-strain genomes for metagenomic binning, comparative biology and taxonomic classification.</title>
        <authorList>
            <person name="Goeker M."/>
        </authorList>
    </citation>
    <scope>NUCLEOTIDE SEQUENCE [LARGE SCALE GENOMIC DNA]</scope>
    <source>
        <strain evidence="2 3">DSM 24984</strain>
    </source>
</reference>
<gene>
    <name evidence="2" type="ORF">C8D98_1967</name>
</gene>
<dbReference type="Gene3D" id="3.30.700.20">
    <property type="entry name" value="Hypothetical protein ph0010, domain 1"/>
    <property type="match status" value="1"/>
</dbReference>
<accession>A0A4R1K715</accession>
<dbReference type="PROSITE" id="PS51112">
    <property type="entry name" value="AMMECR1"/>
    <property type="match status" value="1"/>
</dbReference>
<keyword evidence="3" id="KW-1185">Reference proteome</keyword>
<dbReference type="EMBL" id="SMGG01000005">
    <property type="protein sequence ID" value="TCK59800.1"/>
    <property type="molecule type" value="Genomic_DNA"/>
</dbReference>
<name>A0A4R1K715_9BACT</name>
<dbReference type="InterPro" id="IPR023473">
    <property type="entry name" value="AMMECR1"/>
</dbReference>
<dbReference type="NCBIfam" id="TIGR00296">
    <property type="entry name" value="TIGR00296 family protein"/>
    <property type="match status" value="1"/>
</dbReference>
<dbReference type="NCBIfam" id="TIGR04335">
    <property type="entry name" value="AmmeMemoSam_A"/>
    <property type="match status" value="1"/>
</dbReference>
<dbReference type="SUPFAM" id="SSF143447">
    <property type="entry name" value="AMMECR1-like"/>
    <property type="match status" value="1"/>
</dbReference>
<dbReference type="PANTHER" id="PTHR13016:SF0">
    <property type="entry name" value="AMME SYNDROME CANDIDATE GENE 1 PROTEIN"/>
    <property type="match status" value="1"/>
</dbReference>
<proteinExistence type="predicted"/>
<feature type="domain" description="AMMECR1" evidence="1">
    <location>
        <begin position="8"/>
        <end position="188"/>
    </location>
</feature>
<dbReference type="PANTHER" id="PTHR13016">
    <property type="entry name" value="AMMECR1 HOMOLOG"/>
    <property type="match status" value="1"/>
</dbReference>
<dbReference type="Pfam" id="PF01871">
    <property type="entry name" value="AMMECR1"/>
    <property type="match status" value="1"/>
</dbReference>
<dbReference type="OrthoDB" id="9782820at2"/>
<protein>
    <recommendedName>
        <fullName evidence="1">AMMECR1 domain-containing protein</fullName>
    </recommendedName>
</protein>
<dbReference type="Gene3D" id="3.30.1490.150">
    <property type="entry name" value="Hypothetical protein ph0010, domain 2"/>
    <property type="match status" value="1"/>
</dbReference>
<evidence type="ECO:0000259" key="1">
    <source>
        <dbReference type="PROSITE" id="PS51112"/>
    </source>
</evidence>
<dbReference type="InterPro" id="IPR027485">
    <property type="entry name" value="AMMECR1_N"/>
</dbReference>
<evidence type="ECO:0000313" key="2">
    <source>
        <dbReference type="EMBL" id="TCK59800.1"/>
    </source>
</evidence>